<evidence type="ECO:0000313" key="8">
    <source>
        <dbReference type="Proteomes" id="UP000677875"/>
    </source>
</evidence>
<dbReference type="InterPro" id="IPR011701">
    <property type="entry name" value="MFS"/>
</dbReference>
<evidence type="ECO:0000256" key="4">
    <source>
        <dbReference type="ARBA" id="ARBA00023136"/>
    </source>
</evidence>
<feature type="transmembrane region" description="Helical" evidence="5">
    <location>
        <begin position="258"/>
        <end position="276"/>
    </location>
</feature>
<evidence type="ECO:0000256" key="5">
    <source>
        <dbReference type="SAM" id="Phobius"/>
    </source>
</evidence>
<dbReference type="Gene3D" id="1.20.1250.20">
    <property type="entry name" value="MFS general substrate transporter like domains"/>
    <property type="match status" value="1"/>
</dbReference>
<feature type="transmembrane region" description="Helical" evidence="5">
    <location>
        <begin position="296"/>
        <end position="318"/>
    </location>
</feature>
<evidence type="ECO:0000256" key="2">
    <source>
        <dbReference type="ARBA" id="ARBA00022692"/>
    </source>
</evidence>
<gene>
    <name evidence="7" type="ORF">J5Y05_02525</name>
</gene>
<keyword evidence="2 5" id="KW-0812">Transmembrane</keyword>
<dbReference type="Proteomes" id="UP000677875">
    <property type="component" value="Unassembled WGS sequence"/>
</dbReference>
<dbReference type="SUPFAM" id="SSF103473">
    <property type="entry name" value="MFS general substrate transporter"/>
    <property type="match status" value="1"/>
</dbReference>
<feature type="transmembrane region" description="Helical" evidence="5">
    <location>
        <begin position="418"/>
        <end position="437"/>
    </location>
</feature>
<feature type="domain" description="Major facilitator superfamily (MFS) profile" evidence="6">
    <location>
        <begin position="15"/>
        <end position="442"/>
    </location>
</feature>
<feature type="transmembrane region" description="Helical" evidence="5">
    <location>
        <begin position="349"/>
        <end position="371"/>
    </location>
</feature>
<accession>A0A940X8S8</accession>
<protein>
    <submittedName>
        <fullName evidence="7">Aromatic acid/H+ symport family MFS transporter</fullName>
    </submittedName>
</protein>
<evidence type="ECO:0000313" key="7">
    <source>
        <dbReference type="EMBL" id="MBQ0825393.1"/>
    </source>
</evidence>
<dbReference type="PROSITE" id="PS00217">
    <property type="entry name" value="SUGAR_TRANSPORT_2"/>
    <property type="match status" value="1"/>
</dbReference>
<feature type="transmembrane region" description="Helical" evidence="5">
    <location>
        <begin position="169"/>
        <end position="188"/>
    </location>
</feature>
<feature type="transmembrane region" description="Helical" evidence="5">
    <location>
        <begin position="325"/>
        <end position="343"/>
    </location>
</feature>
<dbReference type="PROSITE" id="PS50850">
    <property type="entry name" value="MFS"/>
    <property type="match status" value="1"/>
</dbReference>
<dbReference type="GO" id="GO:0046943">
    <property type="term" value="F:carboxylic acid transmembrane transporter activity"/>
    <property type="evidence" value="ECO:0007669"/>
    <property type="project" value="TreeGrafter"/>
</dbReference>
<dbReference type="InterPro" id="IPR020846">
    <property type="entry name" value="MFS_dom"/>
</dbReference>
<evidence type="ECO:0000256" key="3">
    <source>
        <dbReference type="ARBA" id="ARBA00022989"/>
    </source>
</evidence>
<dbReference type="InterPro" id="IPR036259">
    <property type="entry name" value="MFS_trans_sf"/>
</dbReference>
<feature type="transmembrane region" description="Helical" evidence="5">
    <location>
        <begin position="108"/>
        <end position="132"/>
    </location>
</feature>
<name>A0A940X8S8_9ACTN</name>
<dbReference type="GO" id="GO:0005886">
    <property type="term" value="C:plasma membrane"/>
    <property type="evidence" value="ECO:0007669"/>
    <property type="project" value="UniProtKB-SubCell"/>
</dbReference>
<feature type="transmembrane region" description="Helical" evidence="5">
    <location>
        <begin position="83"/>
        <end position="102"/>
    </location>
</feature>
<feature type="transmembrane region" description="Helical" evidence="5">
    <location>
        <begin position="53"/>
        <end position="71"/>
    </location>
</feature>
<dbReference type="EMBL" id="JAGPNL010000001">
    <property type="protein sequence ID" value="MBQ0825393.1"/>
    <property type="molecule type" value="Genomic_DNA"/>
</dbReference>
<dbReference type="CDD" id="cd17365">
    <property type="entry name" value="MFS_PcaK_like"/>
    <property type="match status" value="1"/>
</dbReference>
<reference evidence="7" key="1">
    <citation type="submission" date="2021-04" db="EMBL/GenBank/DDBJ databases">
        <title>Genome seq and assembly of Streptomyces sp. RG38.</title>
        <authorList>
            <person name="Chhetri G."/>
        </authorList>
    </citation>
    <scope>NUCLEOTIDE SEQUENCE</scope>
    <source>
        <strain evidence="7">RG38</strain>
    </source>
</reference>
<dbReference type="PANTHER" id="PTHR23508:SF10">
    <property type="entry name" value="CARBOXYLIC ACID TRANSPORTER PROTEIN HOMOLOG"/>
    <property type="match status" value="1"/>
</dbReference>
<dbReference type="Pfam" id="PF07690">
    <property type="entry name" value="MFS_1"/>
    <property type="match status" value="1"/>
</dbReference>
<keyword evidence="8" id="KW-1185">Reference proteome</keyword>
<feature type="transmembrane region" description="Helical" evidence="5">
    <location>
        <begin position="144"/>
        <end position="163"/>
    </location>
</feature>
<feature type="transmembrane region" description="Helical" evidence="5">
    <location>
        <begin position="383"/>
        <end position="406"/>
    </location>
</feature>
<keyword evidence="3 5" id="KW-1133">Transmembrane helix</keyword>
<evidence type="ECO:0000256" key="1">
    <source>
        <dbReference type="ARBA" id="ARBA00004651"/>
    </source>
</evidence>
<dbReference type="AlphaFoldDB" id="A0A940X8S8"/>
<proteinExistence type="predicted"/>
<dbReference type="PANTHER" id="PTHR23508">
    <property type="entry name" value="CARBOXYLIC ACID TRANSPORTER PROTEIN HOMOLOG"/>
    <property type="match status" value="1"/>
</dbReference>
<comment type="caution">
    <text evidence="7">The sequence shown here is derived from an EMBL/GenBank/DDBJ whole genome shotgun (WGS) entry which is preliminary data.</text>
</comment>
<feature type="transmembrane region" description="Helical" evidence="5">
    <location>
        <begin position="12"/>
        <end position="33"/>
    </location>
</feature>
<sequence>MSAPGTTARRSTHWVLLICCLTVIFDGYDLIVYGTIVPDLLAYKEWDLTPSEVGHIGSLTLVGMLIGALGVGTITDVLGRRKVMIGCLIWFSVAMPITALAPDPGVFMLLRFITGLGLGGVVPTAIALTMEYSPEGRRQLNNSLMFSGYSVGGVLAALLALWLLPVAGFRAMFVVGVAPLFIVLPLALRMLPESIAYLTAKGRLDEAAMYARRFGVPGPGVPGPGGETAPAAPAASAAPGKAAGVLDILRTLVGGQRLVMTLLVWAISIIGLLLVYGLNTWLPQFMRGAGYSMGSALTFLLVFNIGAVAGVIIAGALADRLGEKLVIACSFCLAAVAVCLFITKPSTLPLLMVGALAGFGSNTQTLVNAFVGGLYPPTARATALGWALGVGRIGGIIGPTYGGYVLTKVETGSLGDNWVFYAFAIPAVVAAALTVLVPRRPWAPLPTAATEPPVPATRSAATGD</sequence>
<dbReference type="InterPro" id="IPR005829">
    <property type="entry name" value="Sugar_transporter_CS"/>
</dbReference>
<evidence type="ECO:0000259" key="6">
    <source>
        <dbReference type="PROSITE" id="PS50850"/>
    </source>
</evidence>
<keyword evidence="4 5" id="KW-0472">Membrane</keyword>
<comment type="subcellular location">
    <subcellularLocation>
        <location evidence="1">Cell membrane</location>
        <topology evidence="1">Multi-pass membrane protein</topology>
    </subcellularLocation>
</comment>
<dbReference type="RefSeq" id="WP_210868075.1">
    <property type="nucleotide sequence ID" value="NZ_JAGPNL010000001.1"/>
</dbReference>
<organism evidence="7 8">
    <name type="scientific">Streptomyces tagetis</name>
    <dbReference type="NCBI Taxonomy" id="2820809"/>
    <lineage>
        <taxon>Bacteria</taxon>
        <taxon>Bacillati</taxon>
        <taxon>Actinomycetota</taxon>
        <taxon>Actinomycetes</taxon>
        <taxon>Kitasatosporales</taxon>
        <taxon>Streptomycetaceae</taxon>
        <taxon>Streptomyces</taxon>
    </lineage>
</organism>